<feature type="domain" description="MRH" evidence="21">
    <location>
        <begin position="26"/>
        <end position="170"/>
    </location>
</feature>
<evidence type="ECO:0000256" key="20">
    <source>
        <dbReference type="SAM" id="SignalP"/>
    </source>
</evidence>
<evidence type="ECO:0000256" key="4">
    <source>
        <dbReference type="ARBA" id="ARBA00004614"/>
    </source>
</evidence>
<keyword evidence="17" id="KW-0968">Cytoplasmic vesicle</keyword>
<keyword evidence="14" id="KW-0496">Mitochondrion</keyword>
<protein>
    <recommendedName>
        <fullName evidence="6">Autophagy-related protein 27</fullName>
    </recommendedName>
</protein>
<organism evidence="22 23">
    <name type="scientific">Steccherinum ochraceum</name>
    <dbReference type="NCBI Taxonomy" id="92696"/>
    <lineage>
        <taxon>Eukaryota</taxon>
        <taxon>Fungi</taxon>
        <taxon>Dikarya</taxon>
        <taxon>Basidiomycota</taxon>
        <taxon>Agaricomycotina</taxon>
        <taxon>Agaricomycetes</taxon>
        <taxon>Polyporales</taxon>
        <taxon>Steccherinaceae</taxon>
        <taxon>Steccherinum</taxon>
    </lineage>
</organism>
<proteinExistence type="inferred from homology"/>
<evidence type="ECO:0000256" key="13">
    <source>
        <dbReference type="ARBA" id="ARBA00023034"/>
    </source>
</evidence>
<gene>
    <name evidence="22" type="ORF">EIP91_004841</name>
</gene>
<comment type="subcellular location">
    <subcellularLocation>
        <location evidence="2">Cytoplasmic vesicle membrane</location>
        <topology evidence="2">Single-pass type I membrane protein</topology>
    </subcellularLocation>
    <subcellularLocation>
        <location evidence="4">Golgi apparatus membrane</location>
        <topology evidence="4">Single-pass type I membrane protein</topology>
    </subcellularLocation>
    <subcellularLocation>
        <location evidence="1">Mitochondrion membrane</location>
        <topology evidence="1">Single-pass membrane protein</topology>
    </subcellularLocation>
    <subcellularLocation>
        <location evidence="3">Preautophagosomal structure membrane</location>
        <topology evidence="3">Single-pass type I membrane protein</topology>
    </subcellularLocation>
</comment>
<evidence type="ECO:0000256" key="18">
    <source>
        <dbReference type="SAM" id="MobiDB-lite"/>
    </source>
</evidence>
<evidence type="ECO:0000256" key="7">
    <source>
        <dbReference type="ARBA" id="ARBA00022448"/>
    </source>
</evidence>
<evidence type="ECO:0000256" key="14">
    <source>
        <dbReference type="ARBA" id="ARBA00023128"/>
    </source>
</evidence>
<feature type="signal peptide" evidence="20">
    <location>
        <begin position="1"/>
        <end position="23"/>
    </location>
</feature>
<evidence type="ECO:0000256" key="15">
    <source>
        <dbReference type="ARBA" id="ARBA00023136"/>
    </source>
</evidence>
<dbReference type="PROSITE" id="PS51914">
    <property type="entry name" value="MRH"/>
    <property type="match status" value="1"/>
</dbReference>
<accession>A0A4R0RSC4</accession>
<sequence length="314" mass="33909">MSRGRALLLGCIALGVLSGAVMADEEPCTTHADGQYFDLNPLKSSKDYVFKAPSGQEYNINVCRAVATETWAVDKPEVIAGFTRHDHGDFSIGSVNTTLTVVDGHPILTFTDGSACLSSNDLHASTAVRFVCDTSVFGSGSPQLIAQLPLADESACSFFIEWRTHVACPTHEKSSWSFTAIAATIVGIIFMLYIVCSLFHNYFVLQLRGFDLIPQYSFFSFSDTIEFFRSCVDRIKSRSSSDTWHYGNGGMGNSWGRSGGGGYDGLAASHEEGASMLGGPPGFLDEMDDEEEDDPETPRAAGGGEMDRSGVIRL</sequence>
<keyword evidence="12" id="KW-0072">Autophagy</keyword>
<evidence type="ECO:0000256" key="3">
    <source>
        <dbReference type="ARBA" id="ARBA00004472"/>
    </source>
</evidence>
<feature type="chain" id="PRO_5020793455" description="Autophagy-related protein 27" evidence="20">
    <location>
        <begin position="24"/>
        <end position="314"/>
    </location>
</feature>
<dbReference type="InterPro" id="IPR018939">
    <property type="entry name" value="Autophagy-rel_prot_27"/>
</dbReference>
<keyword evidence="16" id="KW-1015">Disulfide bond</keyword>
<dbReference type="GO" id="GO:0007034">
    <property type="term" value="P:vacuolar transport"/>
    <property type="evidence" value="ECO:0007669"/>
    <property type="project" value="TreeGrafter"/>
</dbReference>
<keyword evidence="9 20" id="KW-0732">Signal</keyword>
<feature type="region of interest" description="Disordered" evidence="18">
    <location>
        <begin position="272"/>
        <end position="314"/>
    </location>
</feature>
<dbReference type="PANTHER" id="PTHR15071:SF0">
    <property type="entry name" value="MANNOSE 6-PHOSPHATE RECEPTOR-LIKE PROTEIN 1"/>
    <property type="match status" value="1"/>
</dbReference>
<evidence type="ECO:0000256" key="5">
    <source>
        <dbReference type="ARBA" id="ARBA00005363"/>
    </source>
</evidence>
<feature type="compositionally biased region" description="Basic and acidic residues" evidence="18">
    <location>
        <begin position="305"/>
        <end position="314"/>
    </location>
</feature>
<evidence type="ECO:0000256" key="11">
    <source>
        <dbReference type="ARBA" id="ARBA00022989"/>
    </source>
</evidence>
<dbReference type="InterPro" id="IPR044865">
    <property type="entry name" value="MRH_dom"/>
</dbReference>
<name>A0A4R0RSC4_9APHY</name>
<keyword evidence="10" id="KW-0653">Protein transport</keyword>
<evidence type="ECO:0000256" key="10">
    <source>
        <dbReference type="ARBA" id="ARBA00022927"/>
    </source>
</evidence>
<keyword evidence="13" id="KW-0333">Golgi apparatus</keyword>
<keyword evidence="23" id="KW-1185">Reference proteome</keyword>
<comment type="similarity">
    <text evidence="5">Belongs to the ATG27 family.</text>
</comment>
<dbReference type="GO" id="GO:0005770">
    <property type="term" value="C:late endosome"/>
    <property type="evidence" value="ECO:0007669"/>
    <property type="project" value="TreeGrafter"/>
</dbReference>
<dbReference type="STRING" id="92696.A0A4R0RSC4"/>
<dbReference type="GO" id="GO:0010008">
    <property type="term" value="C:endosome membrane"/>
    <property type="evidence" value="ECO:0007669"/>
    <property type="project" value="UniProtKB-SubCell"/>
</dbReference>
<evidence type="ECO:0000256" key="1">
    <source>
        <dbReference type="ARBA" id="ARBA00004304"/>
    </source>
</evidence>
<dbReference type="SMART" id="SM01404">
    <property type="entry name" value="CIMR"/>
    <property type="match status" value="1"/>
</dbReference>
<dbReference type="InterPro" id="IPR009011">
    <property type="entry name" value="Man6P_isomerase_rcpt-bd_dom_sf"/>
</dbReference>
<evidence type="ECO:0000256" key="16">
    <source>
        <dbReference type="ARBA" id="ARBA00023157"/>
    </source>
</evidence>
<evidence type="ECO:0000256" key="2">
    <source>
        <dbReference type="ARBA" id="ARBA00004358"/>
    </source>
</evidence>
<dbReference type="EMBL" id="RWJN01000027">
    <property type="protein sequence ID" value="TCD70112.1"/>
    <property type="molecule type" value="Genomic_DNA"/>
</dbReference>
<evidence type="ECO:0000313" key="23">
    <source>
        <dbReference type="Proteomes" id="UP000292702"/>
    </source>
</evidence>
<feature type="compositionally biased region" description="Acidic residues" evidence="18">
    <location>
        <begin position="285"/>
        <end position="295"/>
    </location>
</feature>
<dbReference type="GO" id="GO:0000139">
    <property type="term" value="C:Golgi membrane"/>
    <property type="evidence" value="ECO:0007669"/>
    <property type="project" value="UniProtKB-SubCell"/>
</dbReference>
<evidence type="ECO:0000259" key="21">
    <source>
        <dbReference type="PROSITE" id="PS51914"/>
    </source>
</evidence>
<dbReference type="Gene3D" id="2.70.130.10">
    <property type="entry name" value="Mannose-6-phosphate receptor binding domain"/>
    <property type="match status" value="1"/>
</dbReference>
<evidence type="ECO:0000256" key="12">
    <source>
        <dbReference type="ARBA" id="ARBA00023006"/>
    </source>
</evidence>
<evidence type="ECO:0000313" key="22">
    <source>
        <dbReference type="EMBL" id="TCD70112.1"/>
    </source>
</evidence>
<dbReference type="Pfam" id="PF09451">
    <property type="entry name" value="ATG27"/>
    <property type="match status" value="1"/>
</dbReference>
<keyword evidence="7" id="KW-0813">Transport</keyword>
<evidence type="ECO:0000256" key="17">
    <source>
        <dbReference type="ARBA" id="ARBA00023329"/>
    </source>
</evidence>
<dbReference type="OrthoDB" id="4504960at2759"/>
<keyword evidence="15 19" id="KW-0472">Membrane</keyword>
<keyword evidence="8 19" id="KW-0812">Transmembrane</keyword>
<dbReference type="Proteomes" id="UP000292702">
    <property type="component" value="Unassembled WGS sequence"/>
</dbReference>
<dbReference type="AlphaFoldDB" id="A0A4R0RSC4"/>
<feature type="transmembrane region" description="Helical" evidence="19">
    <location>
        <begin position="176"/>
        <end position="199"/>
    </location>
</feature>
<evidence type="ECO:0000256" key="6">
    <source>
        <dbReference type="ARBA" id="ARBA00013776"/>
    </source>
</evidence>
<evidence type="ECO:0000256" key="19">
    <source>
        <dbReference type="SAM" id="Phobius"/>
    </source>
</evidence>
<dbReference type="SUPFAM" id="SSF50911">
    <property type="entry name" value="Mannose 6-phosphate receptor domain"/>
    <property type="match status" value="1"/>
</dbReference>
<evidence type="ECO:0000256" key="9">
    <source>
        <dbReference type="ARBA" id="ARBA00022729"/>
    </source>
</evidence>
<comment type="caution">
    <text evidence="22">The sequence shown here is derived from an EMBL/GenBank/DDBJ whole genome shotgun (WGS) entry which is preliminary data.</text>
</comment>
<evidence type="ECO:0000256" key="8">
    <source>
        <dbReference type="ARBA" id="ARBA00022692"/>
    </source>
</evidence>
<reference evidence="22 23" key="1">
    <citation type="submission" date="2018-11" db="EMBL/GenBank/DDBJ databases">
        <title>Genome assembly of Steccherinum ochraceum LE-BIN_3174, the white-rot fungus of the Steccherinaceae family (The Residual Polyporoid clade, Polyporales, Basidiomycota).</title>
        <authorList>
            <person name="Fedorova T.V."/>
            <person name="Glazunova O.A."/>
            <person name="Landesman E.O."/>
            <person name="Moiseenko K.V."/>
            <person name="Psurtseva N.V."/>
            <person name="Savinova O.S."/>
            <person name="Shakhova N.V."/>
            <person name="Tyazhelova T.V."/>
            <person name="Vasina D.V."/>
        </authorList>
    </citation>
    <scope>NUCLEOTIDE SEQUENCE [LARGE SCALE GENOMIC DNA]</scope>
    <source>
        <strain evidence="22 23">LE-BIN_3174</strain>
    </source>
</reference>
<dbReference type="PANTHER" id="PTHR15071">
    <property type="entry name" value="MANNOSE-6-PHOSPHATE RECEPTOR FAMILY MEMBER"/>
    <property type="match status" value="1"/>
</dbReference>
<keyword evidence="11 19" id="KW-1133">Transmembrane helix</keyword>